<dbReference type="InterPro" id="IPR001223">
    <property type="entry name" value="Glyco_hydro18_cat"/>
</dbReference>
<dbReference type="GO" id="GO:0005975">
    <property type="term" value="P:carbohydrate metabolic process"/>
    <property type="evidence" value="ECO:0007669"/>
    <property type="project" value="InterPro"/>
</dbReference>
<evidence type="ECO:0000259" key="3">
    <source>
        <dbReference type="PROSITE" id="PS51910"/>
    </source>
</evidence>
<dbReference type="GO" id="GO:0005576">
    <property type="term" value="C:extracellular region"/>
    <property type="evidence" value="ECO:0007669"/>
    <property type="project" value="TreeGrafter"/>
</dbReference>
<gene>
    <name evidence="4" type="ORF">ACRE_026910</name>
</gene>
<proteinExistence type="inferred from homology"/>
<dbReference type="GO" id="GO:0008061">
    <property type="term" value="F:chitin binding"/>
    <property type="evidence" value="ECO:0007669"/>
    <property type="project" value="InterPro"/>
</dbReference>
<dbReference type="SUPFAM" id="SSF54556">
    <property type="entry name" value="Chitinase insertion domain"/>
    <property type="match status" value="1"/>
</dbReference>
<dbReference type="InterPro" id="IPR050314">
    <property type="entry name" value="Glycosyl_Hydrlase_18"/>
</dbReference>
<comment type="similarity">
    <text evidence="1">Belongs to the glycosyl hydrolase 18 family. Chitinase class V subfamily.</text>
</comment>
<dbReference type="Gene3D" id="3.20.20.80">
    <property type="entry name" value="Glycosidases"/>
    <property type="match status" value="1"/>
</dbReference>
<evidence type="ECO:0000313" key="4">
    <source>
        <dbReference type="EMBL" id="KFH46457.1"/>
    </source>
</evidence>
<accession>A0A086TAS5</accession>
<comment type="caution">
    <text evidence="4">The sequence shown here is derived from an EMBL/GenBank/DDBJ whole genome shotgun (WGS) entry which is preliminary data.</text>
</comment>
<dbReference type="OrthoDB" id="76388at2759"/>
<dbReference type="GO" id="GO:0006032">
    <property type="term" value="P:chitin catabolic process"/>
    <property type="evidence" value="ECO:0007669"/>
    <property type="project" value="TreeGrafter"/>
</dbReference>
<dbReference type="InterPro" id="IPR029070">
    <property type="entry name" value="Chitinase_insertion_sf"/>
</dbReference>
<dbReference type="Pfam" id="PF00704">
    <property type="entry name" value="Glyco_hydro_18"/>
    <property type="match status" value="1"/>
</dbReference>
<protein>
    <recommendedName>
        <fullName evidence="2">chitinase</fullName>
        <ecNumber evidence="2">3.2.1.14</ecNumber>
    </recommendedName>
</protein>
<dbReference type="HOGENOM" id="CLU_002833_1_2_1"/>
<name>A0A086TAS5_HAPC1</name>
<dbReference type="STRING" id="857340.A0A086TAS5"/>
<evidence type="ECO:0000256" key="2">
    <source>
        <dbReference type="ARBA" id="ARBA00012729"/>
    </source>
</evidence>
<dbReference type="InterPro" id="IPR017853">
    <property type="entry name" value="GH"/>
</dbReference>
<dbReference type="GO" id="GO:0008843">
    <property type="term" value="F:endochitinase activity"/>
    <property type="evidence" value="ECO:0007669"/>
    <property type="project" value="UniProtKB-EC"/>
</dbReference>
<dbReference type="SUPFAM" id="SSF51445">
    <property type="entry name" value="(Trans)glycosidases"/>
    <property type="match status" value="1"/>
</dbReference>
<dbReference type="InterPro" id="IPR011583">
    <property type="entry name" value="Chitinase_II/V-like_cat"/>
</dbReference>
<dbReference type="PANTHER" id="PTHR11177:SF228">
    <property type="entry name" value="CHITINASE"/>
    <property type="match status" value="1"/>
</dbReference>
<feature type="domain" description="GH18" evidence="3">
    <location>
        <begin position="19"/>
        <end position="362"/>
    </location>
</feature>
<evidence type="ECO:0000313" key="5">
    <source>
        <dbReference type="Proteomes" id="UP000029964"/>
    </source>
</evidence>
<dbReference type="PANTHER" id="PTHR11177">
    <property type="entry name" value="CHITINASE"/>
    <property type="match status" value="1"/>
</dbReference>
<dbReference type="EC" id="3.2.1.14" evidence="2"/>
<sequence>MDCVSERSRISSSMASIMYTNAAYFPNHRVYEGHTPGMLNYGCINRVYYAHASVAQDGGVFLSDEWADARAPVDGVQGGLGSLMHLKQKHRHLQVILSIGGGTAAETFPIVAGNALYRDNFARSSLGLVEASGLDGIDIAWEHPNDAKQGQDLVALLAAIRIRLPEDRFILTAALPANQTILQFIDFRAAAAYLDYVNLMAYDFFGSWTSTSGHHAQLYAMNKDEPSGSSAVTYLMSHGFPAKKILLGIPTHGRSFLRAAGPGQHFRGCGGDGGVFEYGQLPRRGTRESVDKRHVAALCTGGDGGFVTYDNVETVQAKAGYCKQKGLAVSHHDRLEGPRFRGYAQAVTWFITDLVKGLFYSDAPADSKDKSRSLIAAGFCTLHTS</sequence>
<dbReference type="Proteomes" id="UP000029964">
    <property type="component" value="Unassembled WGS sequence"/>
</dbReference>
<organism evidence="4 5">
    <name type="scientific">Hapsidospora chrysogenum (strain ATCC 11550 / CBS 779.69 / DSM 880 / IAM 14645 / JCM 23072 / IMI 49137)</name>
    <name type="common">Acremonium chrysogenum</name>
    <dbReference type="NCBI Taxonomy" id="857340"/>
    <lineage>
        <taxon>Eukaryota</taxon>
        <taxon>Fungi</taxon>
        <taxon>Dikarya</taxon>
        <taxon>Ascomycota</taxon>
        <taxon>Pezizomycotina</taxon>
        <taxon>Sordariomycetes</taxon>
        <taxon>Hypocreomycetidae</taxon>
        <taxon>Hypocreales</taxon>
        <taxon>Bionectriaceae</taxon>
        <taxon>Hapsidospora</taxon>
    </lineage>
</organism>
<dbReference type="AlphaFoldDB" id="A0A086TAS5"/>
<dbReference type="SMART" id="SM00636">
    <property type="entry name" value="Glyco_18"/>
    <property type="match status" value="1"/>
</dbReference>
<dbReference type="PROSITE" id="PS51910">
    <property type="entry name" value="GH18_2"/>
    <property type="match status" value="1"/>
</dbReference>
<dbReference type="Gene3D" id="3.10.50.10">
    <property type="match status" value="1"/>
</dbReference>
<reference evidence="5" key="1">
    <citation type="journal article" date="2014" name="Genome Announc.">
        <title>Genome sequence and annotation of Acremonium chrysogenum, producer of the beta-lactam antibiotic cephalosporin C.</title>
        <authorList>
            <person name="Terfehr D."/>
            <person name="Dahlmann T.A."/>
            <person name="Specht T."/>
            <person name="Zadra I."/>
            <person name="Kuernsteiner H."/>
            <person name="Kueck U."/>
        </authorList>
    </citation>
    <scope>NUCLEOTIDE SEQUENCE [LARGE SCALE GENOMIC DNA]</scope>
    <source>
        <strain evidence="5">ATCC 11550 / CBS 779.69 / DSM 880 / IAM 14645 / JCM 23072 / IMI 49137</strain>
    </source>
</reference>
<evidence type="ECO:0000256" key="1">
    <source>
        <dbReference type="ARBA" id="ARBA00008682"/>
    </source>
</evidence>
<keyword evidence="5" id="KW-1185">Reference proteome</keyword>
<dbReference type="EMBL" id="JPKY01000019">
    <property type="protein sequence ID" value="KFH46457.1"/>
    <property type="molecule type" value="Genomic_DNA"/>
</dbReference>